<protein>
    <submittedName>
        <fullName evidence="1">MazG-like family protein</fullName>
    </submittedName>
</protein>
<evidence type="ECO:0000313" key="1">
    <source>
        <dbReference type="EMBL" id="MBO1305019.1"/>
    </source>
</evidence>
<proteinExistence type="predicted"/>
<organism evidence="1 2">
    <name type="scientific">Candidatus Enterococcus moelleringii</name>
    <dbReference type="NCBI Taxonomy" id="2815325"/>
    <lineage>
        <taxon>Bacteria</taxon>
        <taxon>Bacillati</taxon>
        <taxon>Bacillota</taxon>
        <taxon>Bacilli</taxon>
        <taxon>Lactobacillales</taxon>
        <taxon>Enterococcaceae</taxon>
        <taxon>Enterococcus</taxon>
    </lineage>
</organism>
<reference evidence="1 2" key="1">
    <citation type="submission" date="2021-03" db="EMBL/GenBank/DDBJ databases">
        <title>Enterococcal diversity collection.</title>
        <authorList>
            <person name="Gilmore M.S."/>
            <person name="Schwartzman J."/>
            <person name="Van Tyne D."/>
            <person name="Martin M."/>
            <person name="Earl A.M."/>
            <person name="Manson A.L."/>
            <person name="Straub T."/>
            <person name="Salamzade R."/>
            <person name="Saavedra J."/>
            <person name="Lebreton F."/>
            <person name="Prichula J."/>
            <person name="Schaufler K."/>
            <person name="Gaca A."/>
            <person name="Sgardioli B."/>
            <person name="Wagenaar J."/>
            <person name="Strong T."/>
        </authorList>
    </citation>
    <scope>NUCLEOTIDE SEQUENCE [LARGE SCALE GENOMIC DNA]</scope>
    <source>
        <strain evidence="1 2">669A</strain>
    </source>
</reference>
<sequence length="94" mass="10504">MIEIFQAAEKEKKNPQQLLIKLMEEVGEASQALLASQNAPGSEYKNFTTADVKEELVDTLLVTFALLHKLGTDETELQTLLETKLAKWQAKQDG</sequence>
<dbReference type="CDD" id="cd11533">
    <property type="entry name" value="NTP-PPase_Af0060_like"/>
    <property type="match status" value="1"/>
</dbReference>
<keyword evidence="2" id="KW-1185">Reference proteome</keyword>
<dbReference type="InterPro" id="IPR044548">
    <property type="entry name" value="AF0060_NTP-PPase_MazG-like"/>
</dbReference>
<comment type="caution">
    <text evidence="1">The sequence shown here is derived from an EMBL/GenBank/DDBJ whole genome shotgun (WGS) entry which is preliminary data.</text>
</comment>
<evidence type="ECO:0000313" key="2">
    <source>
        <dbReference type="Proteomes" id="UP000664601"/>
    </source>
</evidence>
<dbReference type="Proteomes" id="UP000664601">
    <property type="component" value="Unassembled WGS sequence"/>
</dbReference>
<dbReference type="Gene3D" id="1.10.287.1080">
    <property type="entry name" value="MazG-like"/>
    <property type="match status" value="1"/>
</dbReference>
<name>A0ABS3L5Y0_9ENTE</name>
<accession>A0ABS3L5Y0</accession>
<dbReference type="SUPFAM" id="SSF101386">
    <property type="entry name" value="all-alpha NTP pyrophosphatases"/>
    <property type="match status" value="1"/>
</dbReference>
<gene>
    <name evidence="1" type="ORF">JZO70_02515</name>
</gene>
<dbReference type="EMBL" id="JAFREM010000004">
    <property type="protein sequence ID" value="MBO1305019.1"/>
    <property type="molecule type" value="Genomic_DNA"/>
</dbReference>